<reference evidence="9" key="1">
    <citation type="journal article" date="2019" name="Int. J. Syst. Evol. Microbiol.">
        <title>The Global Catalogue of Microorganisms (GCM) 10K type strain sequencing project: providing services to taxonomists for standard genome sequencing and annotation.</title>
        <authorList>
            <consortium name="The Broad Institute Genomics Platform"/>
            <consortium name="The Broad Institute Genome Sequencing Center for Infectious Disease"/>
            <person name="Wu L."/>
            <person name="Ma J."/>
        </authorList>
    </citation>
    <scope>NUCLEOTIDE SEQUENCE [LARGE SCALE GENOMIC DNA]</scope>
    <source>
        <strain evidence="9">CCM 8749</strain>
    </source>
</reference>
<keyword evidence="3" id="KW-0479">Metal-binding</keyword>
<dbReference type="PROSITE" id="PS00136">
    <property type="entry name" value="SUBTILASE_ASP"/>
    <property type="match status" value="1"/>
</dbReference>
<dbReference type="InterPro" id="IPR000209">
    <property type="entry name" value="Peptidase_S8/S53_dom"/>
</dbReference>
<gene>
    <name evidence="8" type="ORF">ACFPXP_21935</name>
</gene>
<dbReference type="PANTHER" id="PTHR43806:SF11">
    <property type="entry name" value="CEREVISIN-RELATED"/>
    <property type="match status" value="1"/>
</dbReference>
<dbReference type="PANTHER" id="PTHR43806">
    <property type="entry name" value="PEPTIDASE S8"/>
    <property type="match status" value="1"/>
</dbReference>
<keyword evidence="5 6" id="KW-0720">Serine protease</keyword>
<evidence type="ECO:0000256" key="4">
    <source>
        <dbReference type="ARBA" id="ARBA00022801"/>
    </source>
</evidence>
<dbReference type="InterPro" id="IPR015500">
    <property type="entry name" value="Peptidase_S8_subtilisin-rel"/>
</dbReference>
<dbReference type="RefSeq" id="WP_379896627.1">
    <property type="nucleotide sequence ID" value="NZ_CBCSCT010000005.1"/>
</dbReference>
<dbReference type="SUPFAM" id="SSF52743">
    <property type="entry name" value="Subtilisin-like"/>
    <property type="match status" value="1"/>
</dbReference>
<dbReference type="Proteomes" id="UP001596250">
    <property type="component" value="Unassembled WGS sequence"/>
</dbReference>
<evidence type="ECO:0000313" key="8">
    <source>
        <dbReference type="EMBL" id="MFC5989074.1"/>
    </source>
</evidence>
<feature type="active site" description="Charge relay system" evidence="6">
    <location>
        <position position="166"/>
    </location>
</feature>
<dbReference type="Pfam" id="PF00082">
    <property type="entry name" value="Peptidase_S8"/>
    <property type="match status" value="1"/>
</dbReference>
<evidence type="ECO:0000256" key="1">
    <source>
        <dbReference type="ARBA" id="ARBA00011073"/>
    </source>
</evidence>
<organism evidence="8 9">
    <name type="scientific">Marinicrinis lubricantis</name>
    <dbReference type="NCBI Taxonomy" id="2086470"/>
    <lineage>
        <taxon>Bacteria</taxon>
        <taxon>Bacillati</taxon>
        <taxon>Bacillota</taxon>
        <taxon>Bacilli</taxon>
        <taxon>Bacillales</taxon>
        <taxon>Paenibacillaceae</taxon>
    </lineage>
</organism>
<keyword evidence="4 6" id="KW-0378">Hydrolase</keyword>
<dbReference type="CDD" id="cd07477">
    <property type="entry name" value="Peptidases_S8_Subtilisin_subset"/>
    <property type="match status" value="1"/>
</dbReference>
<feature type="active site" description="Charge relay system" evidence="6">
    <location>
        <position position="133"/>
    </location>
</feature>
<dbReference type="PROSITE" id="PS51892">
    <property type="entry name" value="SUBTILASE"/>
    <property type="match status" value="1"/>
</dbReference>
<evidence type="ECO:0000259" key="7">
    <source>
        <dbReference type="Pfam" id="PF00082"/>
    </source>
</evidence>
<comment type="caution">
    <text evidence="8">The sequence shown here is derived from an EMBL/GenBank/DDBJ whole genome shotgun (WGS) entry which is preliminary data.</text>
</comment>
<dbReference type="Gene3D" id="3.40.50.200">
    <property type="entry name" value="Peptidase S8/S53 domain"/>
    <property type="match status" value="1"/>
</dbReference>
<evidence type="ECO:0000256" key="5">
    <source>
        <dbReference type="ARBA" id="ARBA00022825"/>
    </source>
</evidence>
<sequence>MDYYRWLHHMNSLLKQKKASSARQIVQFKSKKEYQKCLHRLKQLKRSLSHLQHIHPLAFIHSFMFPLQLPDVFDALPSIRSIEPDRKAKVHAFPSSVEVISEKPFIPWGIHQIRAPKAWRKSMGEGVHVAVIDTGINYNHPDLRHSISSGINVLRRFHLPIDDNGHGTHIAGTIAASSRGSGMLGAAPQAIIHPVKAFDMNGSAYISDIILGLDWCVRHRIQVINMSFGMKEKSSALMAAIQRAVDAGCIVLASSGNDGKRGEIDYPARFAETISVGATNTDRKIAKFSNRSADVDIYAPGEQILSTWTRHHYNELSGTSMATSHVTGVIALMLAVKPGLTLKQLKWKLRKHASPLKTIARTKQKTAGEVHALRAVDSLLLRKKSKRK</sequence>
<evidence type="ECO:0000256" key="6">
    <source>
        <dbReference type="PROSITE-ProRule" id="PRU01240"/>
    </source>
</evidence>
<protein>
    <submittedName>
        <fullName evidence="8">S8 family serine peptidase</fullName>
    </submittedName>
</protein>
<keyword evidence="2 6" id="KW-0645">Protease</keyword>
<dbReference type="InterPro" id="IPR023827">
    <property type="entry name" value="Peptidase_S8_Asp-AS"/>
</dbReference>
<dbReference type="PROSITE" id="PS00137">
    <property type="entry name" value="SUBTILASE_HIS"/>
    <property type="match status" value="1"/>
</dbReference>
<proteinExistence type="inferred from homology"/>
<dbReference type="InterPro" id="IPR034202">
    <property type="entry name" value="Subtilisin_Carlsberg-like"/>
</dbReference>
<comment type="similarity">
    <text evidence="1 6">Belongs to the peptidase S8 family.</text>
</comment>
<dbReference type="PRINTS" id="PR00723">
    <property type="entry name" value="SUBTILISIN"/>
</dbReference>
<dbReference type="EMBL" id="JBHSQV010000186">
    <property type="protein sequence ID" value="MFC5989074.1"/>
    <property type="molecule type" value="Genomic_DNA"/>
</dbReference>
<evidence type="ECO:0000313" key="9">
    <source>
        <dbReference type="Proteomes" id="UP001596250"/>
    </source>
</evidence>
<dbReference type="InterPro" id="IPR050131">
    <property type="entry name" value="Peptidase_S8_subtilisin-like"/>
</dbReference>
<evidence type="ECO:0000256" key="2">
    <source>
        <dbReference type="ARBA" id="ARBA00022670"/>
    </source>
</evidence>
<keyword evidence="9" id="KW-1185">Reference proteome</keyword>
<evidence type="ECO:0000256" key="3">
    <source>
        <dbReference type="ARBA" id="ARBA00022723"/>
    </source>
</evidence>
<dbReference type="InterPro" id="IPR022398">
    <property type="entry name" value="Peptidase_S8_His-AS"/>
</dbReference>
<name>A0ABW1IVE0_9BACL</name>
<feature type="active site" description="Charge relay system" evidence="6">
    <location>
        <position position="320"/>
    </location>
</feature>
<dbReference type="InterPro" id="IPR036852">
    <property type="entry name" value="Peptidase_S8/S53_dom_sf"/>
</dbReference>
<accession>A0ABW1IVE0</accession>
<feature type="domain" description="Peptidase S8/S53" evidence="7">
    <location>
        <begin position="124"/>
        <end position="353"/>
    </location>
</feature>